<evidence type="ECO:0000259" key="1">
    <source>
        <dbReference type="PROSITE" id="PS50280"/>
    </source>
</evidence>
<feature type="domain" description="SET" evidence="1">
    <location>
        <begin position="178"/>
        <end position="332"/>
    </location>
</feature>
<dbReference type="Gene3D" id="2.170.270.10">
    <property type="entry name" value="SET domain"/>
    <property type="match status" value="1"/>
</dbReference>
<dbReference type="PANTHER" id="PTHR47332">
    <property type="entry name" value="SET DOMAIN-CONTAINING PROTEIN 5"/>
    <property type="match status" value="1"/>
</dbReference>
<dbReference type="InterPro" id="IPR046341">
    <property type="entry name" value="SET_dom_sf"/>
</dbReference>
<name>A0AAN6YAL8_9PEZI</name>
<protein>
    <recommendedName>
        <fullName evidence="1">SET domain-containing protein</fullName>
    </recommendedName>
</protein>
<dbReference type="PROSITE" id="PS50280">
    <property type="entry name" value="SET"/>
    <property type="match status" value="1"/>
</dbReference>
<dbReference type="InterPro" id="IPR011990">
    <property type="entry name" value="TPR-like_helical_dom_sf"/>
</dbReference>
<reference evidence="2" key="1">
    <citation type="journal article" date="2023" name="Mol. Phylogenet. Evol.">
        <title>Genome-scale phylogeny and comparative genomics of the fungal order Sordariales.</title>
        <authorList>
            <person name="Hensen N."/>
            <person name="Bonometti L."/>
            <person name="Westerberg I."/>
            <person name="Brannstrom I.O."/>
            <person name="Guillou S."/>
            <person name="Cros-Aarteil S."/>
            <person name="Calhoun S."/>
            <person name="Haridas S."/>
            <person name="Kuo A."/>
            <person name="Mondo S."/>
            <person name="Pangilinan J."/>
            <person name="Riley R."/>
            <person name="LaButti K."/>
            <person name="Andreopoulos B."/>
            <person name="Lipzen A."/>
            <person name="Chen C."/>
            <person name="Yan M."/>
            <person name="Daum C."/>
            <person name="Ng V."/>
            <person name="Clum A."/>
            <person name="Steindorff A."/>
            <person name="Ohm R.A."/>
            <person name="Martin F."/>
            <person name="Silar P."/>
            <person name="Natvig D.O."/>
            <person name="Lalanne C."/>
            <person name="Gautier V."/>
            <person name="Ament-Velasquez S.L."/>
            <person name="Kruys A."/>
            <person name="Hutchinson M.I."/>
            <person name="Powell A.J."/>
            <person name="Barry K."/>
            <person name="Miller A.N."/>
            <person name="Grigoriev I.V."/>
            <person name="Debuchy R."/>
            <person name="Gladieux P."/>
            <person name="Hiltunen Thoren M."/>
            <person name="Johannesson H."/>
        </authorList>
    </citation>
    <scope>NUCLEOTIDE SEQUENCE</scope>
    <source>
        <strain evidence="2">PSN293</strain>
    </source>
</reference>
<accession>A0AAN6YAL8</accession>
<dbReference type="SUPFAM" id="SSF82199">
    <property type="entry name" value="SET domain"/>
    <property type="match status" value="1"/>
</dbReference>
<dbReference type="AlphaFoldDB" id="A0AAN6YAL8"/>
<evidence type="ECO:0000313" key="2">
    <source>
        <dbReference type="EMBL" id="KAK4215098.1"/>
    </source>
</evidence>
<organism evidence="2 3">
    <name type="scientific">Rhypophila decipiens</name>
    <dbReference type="NCBI Taxonomy" id="261697"/>
    <lineage>
        <taxon>Eukaryota</taxon>
        <taxon>Fungi</taxon>
        <taxon>Dikarya</taxon>
        <taxon>Ascomycota</taxon>
        <taxon>Pezizomycotina</taxon>
        <taxon>Sordariomycetes</taxon>
        <taxon>Sordariomycetidae</taxon>
        <taxon>Sordariales</taxon>
        <taxon>Naviculisporaceae</taxon>
        <taxon>Rhypophila</taxon>
    </lineage>
</organism>
<sequence length="510" mass="56999">MSRCRPCLAETNPSLDRSDLQLVRQAGALTAEKMPLLSAKSVIIRPLSILAILNPRVQGAHHRLGSNTCLNRFPSSLCDFQSPVPIDDETPLHILLKSPWSYPPYCLASTNAPDEQWQHLSEKLCVYTSTSFNEYSGISIIARPETAATLVAAISNRTASQSARHHIAGHAHLPGAPDSLPYVVTAIPGKGIGVIATKPIPQFSTIMVSFPALVIDDELFPDDDEHEVPVEGPRLFTRALGQLADKKRALDLAKSRHDGKIHVVEDVVRTNAFGIYAVDGRDFKGLYPEIAWQTKADMDRSAYGRFTKADLAMTAVATRDIEPGEEITISCQLNIIFVCRYISYSRMSDQDRRVSDISLGMPSVYRQQALANWSFKCTCALCTSAPEALSASDSRREKLVELLHEMNQLVPVSSKPLSVEQIQANYEKLVVYTREFVEILQIERLFPKVGEYYQRFMKLYYGFGDIESAYKYARTALKFAEIFSDPDGGFCWGLRRDSELLERLIAEQEE</sequence>
<dbReference type="PANTHER" id="PTHR47332:SF6">
    <property type="entry name" value="SET DOMAIN-CONTAINING PROTEIN"/>
    <property type="match status" value="1"/>
</dbReference>
<dbReference type="InterPro" id="IPR001214">
    <property type="entry name" value="SET_dom"/>
</dbReference>
<dbReference type="Gene3D" id="1.25.40.10">
    <property type="entry name" value="Tetratricopeptide repeat domain"/>
    <property type="match status" value="1"/>
</dbReference>
<gene>
    <name evidence="2" type="ORF">QBC37DRAFT_399028</name>
</gene>
<reference evidence="2" key="2">
    <citation type="submission" date="2023-05" db="EMBL/GenBank/DDBJ databases">
        <authorList>
            <consortium name="Lawrence Berkeley National Laboratory"/>
            <person name="Steindorff A."/>
            <person name="Hensen N."/>
            <person name="Bonometti L."/>
            <person name="Westerberg I."/>
            <person name="Brannstrom I.O."/>
            <person name="Guillou S."/>
            <person name="Cros-Aarteil S."/>
            <person name="Calhoun S."/>
            <person name="Haridas S."/>
            <person name="Kuo A."/>
            <person name="Mondo S."/>
            <person name="Pangilinan J."/>
            <person name="Riley R."/>
            <person name="Labutti K."/>
            <person name="Andreopoulos B."/>
            <person name="Lipzen A."/>
            <person name="Chen C."/>
            <person name="Yanf M."/>
            <person name="Daum C."/>
            <person name="Ng V."/>
            <person name="Clum A."/>
            <person name="Ohm R."/>
            <person name="Martin F."/>
            <person name="Silar P."/>
            <person name="Natvig D."/>
            <person name="Lalanne C."/>
            <person name="Gautier V."/>
            <person name="Ament-Velasquez S.L."/>
            <person name="Kruys A."/>
            <person name="Hutchinson M.I."/>
            <person name="Powell A.J."/>
            <person name="Barry K."/>
            <person name="Miller A.N."/>
            <person name="Grigoriev I.V."/>
            <person name="Debuchy R."/>
            <person name="Gladieux P."/>
            <person name="Thoren M.H."/>
            <person name="Johannesson H."/>
        </authorList>
    </citation>
    <scope>NUCLEOTIDE SEQUENCE</scope>
    <source>
        <strain evidence="2">PSN293</strain>
    </source>
</reference>
<keyword evidence="3" id="KW-1185">Reference proteome</keyword>
<dbReference type="Proteomes" id="UP001301769">
    <property type="component" value="Unassembled WGS sequence"/>
</dbReference>
<evidence type="ECO:0000313" key="3">
    <source>
        <dbReference type="Proteomes" id="UP001301769"/>
    </source>
</evidence>
<dbReference type="Pfam" id="PF00856">
    <property type="entry name" value="SET"/>
    <property type="match status" value="1"/>
</dbReference>
<dbReference type="InterPro" id="IPR053185">
    <property type="entry name" value="SET_domain_protein"/>
</dbReference>
<proteinExistence type="predicted"/>
<dbReference type="EMBL" id="MU858084">
    <property type="protein sequence ID" value="KAK4215098.1"/>
    <property type="molecule type" value="Genomic_DNA"/>
</dbReference>
<comment type="caution">
    <text evidence="2">The sequence shown here is derived from an EMBL/GenBank/DDBJ whole genome shotgun (WGS) entry which is preliminary data.</text>
</comment>